<keyword evidence="3" id="KW-0238">DNA-binding</keyword>
<dbReference type="InterPro" id="IPR036390">
    <property type="entry name" value="WH_DNA-bd_sf"/>
</dbReference>
<evidence type="ECO:0000313" key="6">
    <source>
        <dbReference type="EMBL" id="NMK53733.1"/>
    </source>
</evidence>
<dbReference type="AlphaFoldDB" id="A0A7Z8E2P0"/>
<evidence type="ECO:0000313" key="7">
    <source>
        <dbReference type="EMBL" id="NMK96996.1"/>
    </source>
</evidence>
<dbReference type="RefSeq" id="WP_030058841.1">
    <property type="nucleotide sequence ID" value="NZ_AP014956.1"/>
</dbReference>
<name>A0A7Z8E2P0_STACP</name>
<dbReference type="PANTHER" id="PTHR30126:SF40">
    <property type="entry name" value="HTH-TYPE TRANSCRIPTIONAL REGULATOR GLTR"/>
    <property type="match status" value="1"/>
</dbReference>
<gene>
    <name evidence="8" type="ORF">EQ811_10235</name>
    <name evidence="7" type="ORF">HHM13_02620</name>
    <name evidence="6" type="ORF">HHM24_03065</name>
</gene>
<dbReference type="SUPFAM" id="SSF46785">
    <property type="entry name" value="Winged helix' DNA-binding domain"/>
    <property type="match status" value="1"/>
</dbReference>
<evidence type="ECO:0000256" key="4">
    <source>
        <dbReference type="ARBA" id="ARBA00023163"/>
    </source>
</evidence>
<evidence type="ECO:0000313" key="9">
    <source>
        <dbReference type="Proteomes" id="UP000291949"/>
    </source>
</evidence>
<dbReference type="Gene3D" id="1.10.10.10">
    <property type="entry name" value="Winged helix-like DNA-binding domain superfamily/Winged helix DNA-binding domain"/>
    <property type="match status" value="1"/>
</dbReference>
<dbReference type="EMBL" id="JABBLX010000003">
    <property type="protein sequence ID" value="NMK96996.1"/>
    <property type="molecule type" value="Genomic_DNA"/>
</dbReference>
<reference evidence="8 9" key="1">
    <citation type="journal article" date="2019" name="Sci. Transl. Med.">
        <title>Quorum sensing between bacterial species on the skin protects against epidermal injury in atopic dermatitis.</title>
        <authorList>
            <person name="Williams M.R."/>
        </authorList>
    </citation>
    <scope>NUCLEOTIDE SEQUENCE [LARGE SCALE GENOMIC DNA]</scope>
    <source>
        <strain evidence="8 9">H8</strain>
    </source>
</reference>
<dbReference type="Gene3D" id="3.40.190.10">
    <property type="entry name" value="Periplasmic binding protein-like II"/>
    <property type="match status" value="2"/>
</dbReference>
<evidence type="ECO:0000313" key="10">
    <source>
        <dbReference type="Proteomes" id="UP000538955"/>
    </source>
</evidence>
<comment type="caution">
    <text evidence="8">The sequence shown here is derived from an EMBL/GenBank/DDBJ whole genome shotgun (WGS) entry which is preliminary data.</text>
</comment>
<evidence type="ECO:0000256" key="1">
    <source>
        <dbReference type="ARBA" id="ARBA00009437"/>
    </source>
</evidence>
<dbReference type="Proteomes" id="UP000291949">
    <property type="component" value="Unassembled WGS sequence"/>
</dbReference>
<keyword evidence="10" id="KW-1185">Reference proteome</keyword>
<accession>A0A7Z8E2P0</accession>
<dbReference type="InterPro" id="IPR036388">
    <property type="entry name" value="WH-like_DNA-bd_sf"/>
</dbReference>
<dbReference type="Pfam" id="PF00126">
    <property type="entry name" value="HTH_1"/>
    <property type="match status" value="1"/>
</dbReference>
<dbReference type="PROSITE" id="PS50931">
    <property type="entry name" value="HTH_LYSR"/>
    <property type="match status" value="1"/>
</dbReference>
<evidence type="ECO:0000256" key="3">
    <source>
        <dbReference type="ARBA" id="ARBA00023125"/>
    </source>
</evidence>
<protein>
    <submittedName>
        <fullName evidence="8">LysR family transcriptional regulator</fullName>
    </submittedName>
</protein>
<evidence type="ECO:0000313" key="8">
    <source>
        <dbReference type="EMBL" id="TBW76206.1"/>
    </source>
</evidence>
<dbReference type="Proteomes" id="UP000538955">
    <property type="component" value="Unassembled WGS sequence"/>
</dbReference>
<dbReference type="PANTHER" id="PTHR30126">
    <property type="entry name" value="HTH-TYPE TRANSCRIPTIONAL REGULATOR"/>
    <property type="match status" value="1"/>
</dbReference>
<dbReference type="InterPro" id="IPR000847">
    <property type="entry name" value="LysR_HTH_N"/>
</dbReference>
<dbReference type="Proteomes" id="UP000550736">
    <property type="component" value="Unassembled WGS sequence"/>
</dbReference>
<evidence type="ECO:0000256" key="2">
    <source>
        <dbReference type="ARBA" id="ARBA00023015"/>
    </source>
</evidence>
<feature type="domain" description="HTH lysR-type" evidence="5">
    <location>
        <begin position="1"/>
        <end position="58"/>
    </location>
</feature>
<proteinExistence type="inferred from homology"/>
<dbReference type="EMBL" id="SCHC01000003">
    <property type="protein sequence ID" value="TBW76206.1"/>
    <property type="molecule type" value="Genomic_DNA"/>
</dbReference>
<dbReference type="GO" id="GO:0003700">
    <property type="term" value="F:DNA-binding transcription factor activity"/>
    <property type="evidence" value="ECO:0007669"/>
    <property type="project" value="InterPro"/>
</dbReference>
<sequence length="271" mass="31411">METDYIRDILEVAKYNSFNKASEVMNISTPAIRKRVTSVENELNQQIFIRNRKGVFLTKEGQSILEKLNKIYEEVEKVKISNSQINKRDIKVGLLPSINPHNIKKIEETEDLNFQYIINDNTASLIESLKIKEIDVAIGDIGNMSIKNFYAQKFYEEDYFIVYSERREKLNNSLLNLGNERIYIQTPPCDTLHFLNKVLKIKEDLLVYNDYFETILANVSANKGITLLPESYLDKVSDNLNYIKLEEYVREIGLISSSESLNAYVNEILSN</sequence>
<organism evidence="8 9">
    <name type="scientific">Staphylococcus capitis</name>
    <dbReference type="NCBI Taxonomy" id="29388"/>
    <lineage>
        <taxon>Bacteria</taxon>
        <taxon>Bacillati</taxon>
        <taxon>Bacillota</taxon>
        <taxon>Bacilli</taxon>
        <taxon>Bacillales</taxon>
        <taxon>Staphylococcaceae</taxon>
        <taxon>Staphylococcus</taxon>
    </lineage>
</organism>
<evidence type="ECO:0000313" key="11">
    <source>
        <dbReference type="Proteomes" id="UP000550736"/>
    </source>
</evidence>
<keyword evidence="4" id="KW-0804">Transcription</keyword>
<evidence type="ECO:0000259" key="5">
    <source>
        <dbReference type="PROSITE" id="PS50931"/>
    </source>
</evidence>
<dbReference type="EMBL" id="JABBMI010000034">
    <property type="protein sequence ID" value="NMK53733.1"/>
    <property type="molecule type" value="Genomic_DNA"/>
</dbReference>
<keyword evidence="2" id="KW-0805">Transcription regulation</keyword>
<comment type="similarity">
    <text evidence="1">Belongs to the LysR transcriptional regulatory family.</text>
</comment>
<reference evidence="10 11" key="2">
    <citation type="submission" date="2020-04" db="EMBL/GenBank/DDBJ databases">
        <title>The Epidemiology and Molecular Characteristics of Linezolid-Resistant Staphylococcus capitis in Huashan Hospital, Shanghai.</title>
        <authorList>
            <person name="Ding L."/>
            <person name="Li P."/>
            <person name="Yang Y."/>
            <person name="Lin D."/>
            <person name="Xu X."/>
        </authorList>
    </citation>
    <scope>NUCLEOTIDE SEQUENCE [LARGE SCALE GENOMIC DNA]</scope>
    <source>
        <strain evidence="7 11">12-86</strain>
        <strain evidence="6 10">17-84</strain>
    </source>
</reference>
<dbReference type="SUPFAM" id="SSF53850">
    <property type="entry name" value="Periplasmic binding protein-like II"/>
    <property type="match status" value="1"/>
</dbReference>
<dbReference type="GO" id="GO:0000976">
    <property type="term" value="F:transcription cis-regulatory region binding"/>
    <property type="evidence" value="ECO:0007669"/>
    <property type="project" value="TreeGrafter"/>
</dbReference>